<comment type="similarity">
    <text evidence="3">Belongs to the aldo/keto reductase family. Aldo/keto reductase 2 subfamily.</text>
</comment>
<dbReference type="PANTHER" id="PTHR43364:SF17">
    <property type="entry name" value="ALDO KETO REDUCTASE"/>
    <property type="match status" value="1"/>
</dbReference>
<keyword evidence="1" id="KW-0521">NADP</keyword>
<dbReference type="InterPro" id="IPR020471">
    <property type="entry name" value="AKR"/>
</dbReference>
<dbReference type="PRINTS" id="PR00069">
    <property type="entry name" value="ALDKETRDTASE"/>
</dbReference>
<evidence type="ECO:0000256" key="1">
    <source>
        <dbReference type="ARBA" id="ARBA00022857"/>
    </source>
</evidence>
<protein>
    <recommendedName>
        <fullName evidence="4">Protein tas</fullName>
    </recommendedName>
</protein>
<dbReference type="SUPFAM" id="SSF51430">
    <property type="entry name" value="NAD(P)-linked oxidoreductase"/>
    <property type="match status" value="1"/>
</dbReference>
<dbReference type="FunFam" id="3.20.20.100:FF:000005">
    <property type="entry name" value="NADP(H)-dependent aldo-keto reductase"/>
    <property type="match status" value="1"/>
</dbReference>
<reference evidence="6 7" key="1">
    <citation type="submission" date="2016-01" db="EMBL/GenBank/DDBJ databases">
        <authorList>
            <person name="Oliw E.H."/>
        </authorList>
    </citation>
    <scope>NUCLEOTIDE SEQUENCE [LARGE SCALE GENOMIC DNA]</scope>
    <source>
        <strain evidence="6">LMG 22029</strain>
    </source>
</reference>
<evidence type="ECO:0000313" key="6">
    <source>
        <dbReference type="EMBL" id="SAL38784.1"/>
    </source>
</evidence>
<dbReference type="NCBIfam" id="NF007912">
    <property type="entry name" value="PRK10625.1"/>
    <property type="match status" value="1"/>
</dbReference>
<dbReference type="InterPro" id="IPR050523">
    <property type="entry name" value="AKR_Detox_Biosynth"/>
</dbReference>
<accession>A0A158H3B2</accession>
<dbReference type="PANTHER" id="PTHR43364">
    <property type="entry name" value="NADH-SPECIFIC METHYLGLYOXAL REDUCTASE-RELATED"/>
    <property type="match status" value="1"/>
</dbReference>
<dbReference type="Pfam" id="PF00248">
    <property type="entry name" value="Aldo_ket_red"/>
    <property type="match status" value="1"/>
</dbReference>
<feature type="domain" description="NADP-dependent oxidoreductase" evidence="5">
    <location>
        <begin position="54"/>
        <end position="380"/>
    </location>
</feature>
<gene>
    <name evidence="6" type="ORF">AWB64_04030</name>
</gene>
<organism evidence="6 7">
    <name type="scientific">Caballeronia sordidicola</name>
    <name type="common">Burkholderia sordidicola</name>
    <dbReference type="NCBI Taxonomy" id="196367"/>
    <lineage>
        <taxon>Bacteria</taxon>
        <taxon>Pseudomonadati</taxon>
        <taxon>Pseudomonadota</taxon>
        <taxon>Betaproteobacteria</taxon>
        <taxon>Burkholderiales</taxon>
        <taxon>Burkholderiaceae</taxon>
        <taxon>Caballeronia</taxon>
    </lineage>
</organism>
<dbReference type="InterPro" id="IPR023210">
    <property type="entry name" value="NADP_OxRdtase_dom"/>
</dbReference>
<proteinExistence type="inferred from homology"/>
<keyword evidence="2" id="KW-0560">Oxidoreductase</keyword>
<evidence type="ECO:0000256" key="4">
    <source>
        <dbReference type="ARBA" id="ARBA00070119"/>
    </source>
</evidence>
<evidence type="ECO:0000256" key="2">
    <source>
        <dbReference type="ARBA" id="ARBA00023002"/>
    </source>
</evidence>
<dbReference type="Proteomes" id="UP000054893">
    <property type="component" value="Unassembled WGS sequence"/>
</dbReference>
<sequence>MDLAGQALQQGARYGSFGVWPKRRITASNLNITMGKHTMEYRKLGGTDVNVSLIGLGTMTWGEQNTEADAHAQIDAALAAGINLIDAAEMYPVPPRPETQGRTEEYIGTWLRAHPASRDKIVLATKIAGPARQPHNPRHIRGEDNRFDRKNLTEAINASLARLQTDYVDLYQLHWPDRSTMTFGRANYPWIEDESTVPVEETLSVLGEFVKAGKIRYVGVSNETPWGVAQFLKAADKLGLPRIVSIQNPYSLVNRTFEAGLSEFTHKEGVGLLAYSPMAFGWLSGKYEGGARPDGARITLFERFQRYSKPHAVKAVSAYVALARRHGLSPAQLSLAFVNSRPFTTSTLIGATTLAQLHENIGSVDVKLSDEILAEIDAIHELQPNPAP</sequence>
<dbReference type="GO" id="GO:0016491">
    <property type="term" value="F:oxidoreductase activity"/>
    <property type="evidence" value="ECO:0007669"/>
    <property type="project" value="UniProtKB-KW"/>
</dbReference>
<dbReference type="Gene3D" id="3.20.20.100">
    <property type="entry name" value="NADP-dependent oxidoreductase domain"/>
    <property type="match status" value="1"/>
</dbReference>
<dbReference type="CDD" id="cd19094">
    <property type="entry name" value="AKR_Tas-like"/>
    <property type="match status" value="1"/>
</dbReference>
<dbReference type="InterPro" id="IPR036812">
    <property type="entry name" value="NAD(P)_OxRdtase_dom_sf"/>
</dbReference>
<evidence type="ECO:0000259" key="5">
    <source>
        <dbReference type="Pfam" id="PF00248"/>
    </source>
</evidence>
<dbReference type="EMBL" id="FCOC02000013">
    <property type="protein sequence ID" value="SAL38784.1"/>
    <property type="molecule type" value="Genomic_DNA"/>
</dbReference>
<evidence type="ECO:0000313" key="7">
    <source>
        <dbReference type="Proteomes" id="UP000054893"/>
    </source>
</evidence>
<dbReference type="AlphaFoldDB" id="A0A158H3B2"/>
<evidence type="ECO:0000256" key="3">
    <source>
        <dbReference type="ARBA" id="ARBA00038157"/>
    </source>
</evidence>
<name>A0A158H3B2_CABSO</name>